<organism evidence="1 2">
    <name type="scientific">Linum tenue</name>
    <dbReference type="NCBI Taxonomy" id="586396"/>
    <lineage>
        <taxon>Eukaryota</taxon>
        <taxon>Viridiplantae</taxon>
        <taxon>Streptophyta</taxon>
        <taxon>Embryophyta</taxon>
        <taxon>Tracheophyta</taxon>
        <taxon>Spermatophyta</taxon>
        <taxon>Magnoliopsida</taxon>
        <taxon>eudicotyledons</taxon>
        <taxon>Gunneridae</taxon>
        <taxon>Pentapetalae</taxon>
        <taxon>rosids</taxon>
        <taxon>fabids</taxon>
        <taxon>Malpighiales</taxon>
        <taxon>Linaceae</taxon>
        <taxon>Linum</taxon>
    </lineage>
</organism>
<dbReference type="SUPFAM" id="SSF52833">
    <property type="entry name" value="Thioredoxin-like"/>
    <property type="match status" value="1"/>
</dbReference>
<dbReference type="EMBL" id="CAMGYJ010000006">
    <property type="protein sequence ID" value="CAI0429946.1"/>
    <property type="molecule type" value="Genomic_DNA"/>
</dbReference>
<keyword evidence="2" id="KW-1185">Reference proteome</keyword>
<dbReference type="PANTHER" id="PTHR31902:SF10">
    <property type="entry name" value="SUCRASE_FERREDOXIN-LIKE FAMILY PROTEIN"/>
    <property type="match status" value="1"/>
</dbReference>
<comment type="caution">
    <text evidence="1">The sequence shown here is derived from an EMBL/GenBank/DDBJ whole genome shotgun (WGS) entry which is preliminary data.</text>
</comment>
<dbReference type="Pfam" id="PF06999">
    <property type="entry name" value="Suc_Fer-like"/>
    <property type="match status" value="1"/>
</dbReference>
<dbReference type="Proteomes" id="UP001154282">
    <property type="component" value="Unassembled WGS sequence"/>
</dbReference>
<reference evidence="1" key="1">
    <citation type="submission" date="2022-08" db="EMBL/GenBank/DDBJ databases">
        <authorList>
            <person name="Gutierrez-Valencia J."/>
        </authorList>
    </citation>
    <scope>NUCLEOTIDE SEQUENCE</scope>
</reference>
<dbReference type="Gene3D" id="3.40.30.10">
    <property type="entry name" value="Glutaredoxin"/>
    <property type="match status" value="1"/>
</dbReference>
<dbReference type="InterPro" id="IPR036249">
    <property type="entry name" value="Thioredoxin-like_sf"/>
</dbReference>
<gene>
    <name evidence="1" type="ORF">LITE_LOCUS22376</name>
</gene>
<accession>A0AAV0L6X3</accession>
<evidence type="ECO:0000313" key="2">
    <source>
        <dbReference type="Proteomes" id="UP001154282"/>
    </source>
</evidence>
<sequence>MGKKKLDGTVPRYDRHILLCYQNSEAWPPWFHKSKLDTFLKLFINHVSHFEFTKFWQTMVTICESIEGTGYDEGDVLIFPDMIKYKRLKDSYIGEFIDDVLVKDVPWASGVQEKLTGCHIFVCAHGSLHEIYRLCAPILIEKLNEVVEARGLQGQVYVSGCSDVYGPEYAPNLIVYRSDSEGRVTGHWYGHVTPRDVPYLLVYHFGKGEVILHKLRFVILCLGLCSLHFTFCLLSIW</sequence>
<proteinExistence type="predicted"/>
<dbReference type="PANTHER" id="PTHR31902">
    <property type="entry name" value="ACTIN PATCHES DISTAL PROTEIN 1"/>
    <property type="match status" value="1"/>
</dbReference>
<dbReference type="AlphaFoldDB" id="A0AAV0L6X3"/>
<protein>
    <submittedName>
        <fullName evidence="1">Uncharacterized protein</fullName>
    </submittedName>
</protein>
<evidence type="ECO:0000313" key="1">
    <source>
        <dbReference type="EMBL" id="CAI0429946.1"/>
    </source>
</evidence>
<name>A0AAV0L6X3_9ROSI</name>
<dbReference type="InterPro" id="IPR009737">
    <property type="entry name" value="Aim32/Apd1-like"/>
</dbReference>